<accession>A0A0J7JZF2</accession>
<evidence type="ECO:0000313" key="1">
    <source>
        <dbReference type="EMBL" id="KMQ83434.1"/>
    </source>
</evidence>
<proteinExistence type="predicted"/>
<dbReference type="Gene3D" id="2.130.10.30">
    <property type="entry name" value="Regulator of chromosome condensation 1/beta-lactamase-inhibitor protein II"/>
    <property type="match status" value="1"/>
</dbReference>
<reference evidence="1 2" key="1">
    <citation type="submission" date="2015-04" db="EMBL/GenBank/DDBJ databases">
        <title>Lasius niger genome sequencing.</title>
        <authorList>
            <person name="Konorov E.A."/>
            <person name="Nikitin M.A."/>
            <person name="Kirill M.V."/>
            <person name="Chang P."/>
        </authorList>
    </citation>
    <scope>NUCLEOTIDE SEQUENCE [LARGE SCALE GENOMIC DNA]</scope>
    <source>
        <tissue evidence="1">Whole</tissue>
    </source>
</reference>
<comment type="caution">
    <text evidence="1">The sequence shown here is derived from an EMBL/GenBank/DDBJ whole genome shotgun (WGS) entry which is preliminary data.</text>
</comment>
<sequence length="72" mass="8362">MVWVYGNWGNKALIVTKDKNVYSLDYNRDDNLKIDDTHIGLYPRKIEELCGKNIKTFACDSYFILALTEEGE</sequence>
<dbReference type="SUPFAM" id="SSF50985">
    <property type="entry name" value="RCC1/BLIP-II"/>
    <property type="match status" value="1"/>
</dbReference>
<feature type="non-terminal residue" evidence="1">
    <location>
        <position position="72"/>
    </location>
</feature>
<dbReference type="EMBL" id="LBMM01019855">
    <property type="protein sequence ID" value="KMQ83434.1"/>
    <property type="molecule type" value="Genomic_DNA"/>
</dbReference>
<dbReference type="Proteomes" id="UP000036403">
    <property type="component" value="Unassembled WGS sequence"/>
</dbReference>
<keyword evidence="2" id="KW-1185">Reference proteome</keyword>
<evidence type="ECO:0000313" key="2">
    <source>
        <dbReference type="Proteomes" id="UP000036403"/>
    </source>
</evidence>
<dbReference type="OrthoDB" id="7615301at2759"/>
<dbReference type="InterPro" id="IPR009091">
    <property type="entry name" value="RCC1/BLIP-II"/>
</dbReference>
<dbReference type="AlphaFoldDB" id="A0A0J7JZF2"/>
<organism evidence="1 2">
    <name type="scientific">Lasius niger</name>
    <name type="common">Black garden ant</name>
    <dbReference type="NCBI Taxonomy" id="67767"/>
    <lineage>
        <taxon>Eukaryota</taxon>
        <taxon>Metazoa</taxon>
        <taxon>Ecdysozoa</taxon>
        <taxon>Arthropoda</taxon>
        <taxon>Hexapoda</taxon>
        <taxon>Insecta</taxon>
        <taxon>Pterygota</taxon>
        <taxon>Neoptera</taxon>
        <taxon>Endopterygota</taxon>
        <taxon>Hymenoptera</taxon>
        <taxon>Apocrita</taxon>
        <taxon>Aculeata</taxon>
        <taxon>Formicoidea</taxon>
        <taxon>Formicidae</taxon>
        <taxon>Formicinae</taxon>
        <taxon>Lasius</taxon>
        <taxon>Lasius</taxon>
    </lineage>
</organism>
<dbReference type="STRING" id="67767.A0A0J7JZF2"/>
<name>A0A0J7JZF2_LASNI</name>
<protein>
    <submittedName>
        <fullName evidence="1">Rcc1 and btb domain-containing protein 1</fullName>
    </submittedName>
</protein>
<gene>
    <name evidence="1" type="ORF">RF55_20047</name>
</gene>
<dbReference type="PaxDb" id="67767-A0A0J7JZF2"/>